<gene>
    <name evidence="2" type="ORF">NY014_16030</name>
</gene>
<dbReference type="RefSeq" id="WP_259415558.1">
    <property type="nucleotide sequence ID" value="NZ_JANWGH010000004.1"/>
</dbReference>
<dbReference type="Proteomes" id="UP001206788">
    <property type="component" value="Unassembled WGS sequence"/>
</dbReference>
<evidence type="ECO:0000313" key="3">
    <source>
        <dbReference type="Proteomes" id="UP001206788"/>
    </source>
</evidence>
<evidence type="ECO:0000256" key="1">
    <source>
        <dbReference type="SAM" id="MobiDB-lite"/>
    </source>
</evidence>
<dbReference type="Pfam" id="PF07606">
    <property type="entry name" value="DUF1569"/>
    <property type="match status" value="1"/>
</dbReference>
<keyword evidence="3" id="KW-1185">Reference proteome</keyword>
<feature type="region of interest" description="Disordered" evidence="1">
    <location>
        <begin position="1"/>
        <end position="23"/>
    </location>
</feature>
<dbReference type="Gene3D" id="1.20.120.450">
    <property type="entry name" value="dinb family like domain"/>
    <property type="match status" value="1"/>
</dbReference>
<accession>A0ABT2GDG1</accession>
<dbReference type="EMBL" id="JANWGH010000004">
    <property type="protein sequence ID" value="MCS5491947.1"/>
    <property type="molecule type" value="Genomic_DNA"/>
</dbReference>
<sequence>MNSQSIKTQLENLKADQKPDFGKMTPQHMVEHLTLTVKISSDRIKIPFFEPSNKQLEMKRMLLGTEMDFPKEIKFPNDPGELLPLRFTDLDTAKTKLLQSLEEFEKFFIQNPKAKTMHPVLGELNKEEWDRFHQKHFTHHFSQFGIW</sequence>
<protein>
    <submittedName>
        <fullName evidence="2">DUF1569 domain-containing protein</fullName>
    </submittedName>
</protein>
<dbReference type="InterPro" id="IPR011463">
    <property type="entry name" value="DUF1569"/>
</dbReference>
<organism evidence="2 3">
    <name type="scientific">Algoriphagus limi</name>
    <dbReference type="NCBI Taxonomy" id="2975273"/>
    <lineage>
        <taxon>Bacteria</taxon>
        <taxon>Pseudomonadati</taxon>
        <taxon>Bacteroidota</taxon>
        <taxon>Cytophagia</taxon>
        <taxon>Cytophagales</taxon>
        <taxon>Cyclobacteriaceae</taxon>
        <taxon>Algoriphagus</taxon>
    </lineage>
</organism>
<evidence type="ECO:0000313" key="2">
    <source>
        <dbReference type="EMBL" id="MCS5491947.1"/>
    </source>
</evidence>
<dbReference type="InterPro" id="IPR034660">
    <property type="entry name" value="DinB/YfiT-like"/>
</dbReference>
<reference evidence="2 3" key="1">
    <citation type="submission" date="2022-08" db="EMBL/GenBank/DDBJ databases">
        <title>Algoriphagus sp. CAU 1643 isolated from mud.</title>
        <authorList>
            <person name="Kim W."/>
        </authorList>
    </citation>
    <scope>NUCLEOTIDE SEQUENCE [LARGE SCALE GENOMIC DNA]</scope>
    <source>
        <strain evidence="2 3">CAU 1643</strain>
    </source>
</reference>
<feature type="compositionally biased region" description="Polar residues" evidence="1">
    <location>
        <begin position="1"/>
        <end position="11"/>
    </location>
</feature>
<comment type="caution">
    <text evidence="2">The sequence shown here is derived from an EMBL/GenBank/DDBJ whole genome shotgun (WGS) entry which is preliminary data.</text>
</comment>
<name>A0ABT2GDG1_9BACT</name>
<proteinExistence type="predicted"/>